<dbReference type="Pfam" id="PF00561">
    <property type="entry name" value="Abhydrolase_1"/>
    <property type="match status" value="1"/>
</dbReference>
<keyword evidence="4" id="KW-0378">Hydrolase</keyword>
<feature type="compositionally biased region" description="Acidic residues" evidence="1">
    <location>
        <begin position="1"/>
        <end position="12"/>
    </location>
</feature>
<name>A0A7G1KPL4_9NOCA</name>
<evidence type="ECO:0000256" key="1">
    <source>
        <dbReference type="SAM" id="MobiDB-lite"/>
    </source>
</evidence>
<dbReference type="InterPro" id="IPR050266">
    <property type="entry name" value="AB_hydrolase_sf"/>
</dbReference>
<dbReference type="AlphaFoldDB" id="A0A7G1KPL4"/>
<protein>
    <submittedName>
        <fullName evidence="4">Alpha/beta hydrolase</fullName>
    </submittedName>
</protein>
<organism evidence="4 5">
    <name type="scientific">Nocardia wallacei</name>
    <dbReference type="NCBI Taxonomy" id="480035"/>
    <lineage>
        <taxon>Bacteria</taxon>
        <taxon>Bacillati</taxon>
        <taxon>Actinomycetota</taxon>
        <taxon>Actinomycetes</taxon>
        <taxon>Mycobacteriales</taxon>
        <taxon>Nocardiaceae</taxon>
        <taxon>Nocardia</taxon>
    </lineage>
</organism>
<accession>A0A7G1KPL4</accession>
<dbReference type="GO" id="GO:0016787">
    <property type="term" value="F:hydrolase activity"/>
    <property type="evidence" value="ECO:0007669"/>
    <property type="project" value="UniProtKB-KW"/>
</dbReference>
<feature type="region of interest" description="Disordered" evidence="1">
    <location>
        <begin position="1"/>
        <end position="21"/>
    </location>
</feature>
<evidence type="ECO:0000256" key="2">
    <source>
        <dbReference type="SAM" id="Phobius"/>
    </source>
</evidence>
<sequence>MSEISVDDETNSVDDQTPPRRKRLSRRRIIIGVVVVLGAVTVGWLAVRDNSPVGHFTSADGYDEYFRTYHRAMEQLPPPSASLDLRTEYGVVRVYRFDGANPEQPPLLLLPGRSAAAPMWADNLPSLRKLRTVYLVDLLGEPGASVQSRPIENDADQAAWLHQAIEQLPAAKIVLVGVSIGGWTATNLAIRQPDRISGVVALDPVMTFARMSWQAVLRSLPASVSWFPKSWRDDFNSWTAGGAPVEQVPVADLIESGMQHYHLVLPTPTTFDDAQLRGLAMPFLAIMAGKSVMHDSAEAADHARHVLPHGTVLVYDDASHAINGEYPERIAADVASFLSGIH</sequence>
<evidence type="ECO:0000313" key="4">
    <source>
        <dbReference type="EMBL" id="BCK57030.1"/>
    </source>
</evidence>
<dbReference type="RefSeq" id="WP_187683992.1">
    <property type="nucleotide sequence ID" value="NZ_AP023396.1"/>
</dbReference>
<proteinExistence type="predicted"/>
<reference evidence="4 5" key="1">
    <citation type="submission" date="2020-08" db="EMBL/GenBank/DDBJ databases">
        <title>Genome Sequencing of Nocardia wallacei strain FMUON74 and assembly.</title>
        <authorList>
            <person name="Toyokawa M."/>
            <person name="Uesaka K."/>
        </authorList>
    </citation>
    <scope>NUCLEOTIDE SEQUENCE [LARGE SCALE GENOMIC DNA]</scope>
    <source>
        <strain evidence="4 5">FMUON74</strain>
    </source>
</reference>
<dbReference type="PANTHER" id="PTHR43798">
    <property type="entry name" value="MONOACYLGLYCEROL LIPASE"/>
    <property type="match status" value="1"/>
</dbReference>
<evidence type="ECO:0000259" key="3">
    <source>
        <dbReference type="Pfam" id="PF00561"/>
    </source>
</evidence>
<dbReference type="PANTHER" id="PTHR43798:SF33">
    <property type="entry name" value="HYDROLASE, PUTATIVE (AFU_ORTHOLOGUE AFUA_2G14860)-RELATED"/>
    <property type="match status" value="1"/>
</dbReference>
<feature type="domain" description="AB hydrolase-1" evidence="3">
    <location>
        <begin position="105"/>
        <end position="239"/>
    </location>
</feature>
<feature type="transmembrane region" description="Helical" evidence="2">
    <location>
        <begin position="29"/>
        <end position="47"/>
    </location>
</feature>
<dbReference type="Gene3D" id="3.40.50.1820">
    <property type="entry name" value="alpha/beta hydrolase"/>
    <property type="match status" value="1"/>
</dbReference>
<dbReference type="SUPFAM" id="SSF53474">
    <property type="entry name" value="alpha/beta-Hydrolases"/>
    <property type="match status" value="1"/>
</dbReference>
<dbReference type="GeneID" id="80349254"/>
<keyword evidence="2" id="KW-0472">Membrane</keyword>
<dbReference type="InterPro" id="IPR029058">
    <property type="entry name" value="AB_hydrolase_fold"/>
</dbReference>
<dbReference type="GO" id="GO:0016020">
    <property type="term" value="C:membrane"/>
    <property type="evidence" value="ECO:0007669"/>
    <property type="project" value="TreeGrafter"/>
</dbReference>
<keyword evidence="2" id="KW-0812">Transmembrane</keyword>
<dbReference type="KEGG" id="nwl:NWFMUON74_48020"/>
<dbReference type="InterPro" id="IPR000073">
    <property type="entry name" value="AB_hydrolase_1"/>
</dbReference>
<dbReference type="Proteomes" id="UP000516173">
    <property type="component" value="Chromosome"/>
</dbReference>
<evidence type="ECO:0000313" key="5">
    <source>
        <dbReference type="Proteomes" id="UP000516173"/>
    </source>
</evidence>
<keyword evidence="5" id="KW-1185">Reference proteome</keyword>
<gene>
    <name evidence="4" type="ORF">NWFMUON74_48020</name>
</gene>
<keyword evidence="2" id="KW-1133">Transmembrane helix</keyword>
<dbReference type="EMBL" id="AP023396">
    <property type="protein sequence ID" value="BCK57030.1"/>
    <property type="molecule type" value="Genomic_DNA"/>
</dbReference>